<name>A0A182UEV7_9DIPT</name>
<organism evidence="1 2">
    <name type="scientific">Anopheles melas</name>
    <dbReference type="NCBI Taxonomy" id="34690"/>
    <lineage>
        <taxon>Eukaryota</taxon>
        <taxon>Metazoa</taxon>
        <taxon>Ecdysozoa</taxon>
        <taxon>Arthropoda</taxon>
        <taxon>Hexapoda</taxon>
        <taxon>Insecta</taxon>
        <taxon>Pterygota</taxon>
        <taxon>Neoptera</taxon>
        <taxon>Endopterygota</taxon>
        <taxon>Diptera</taxon>
        <taxon>Nematocera</taxon>
        <taxon>Culicoidea</taxon>
        <taxon>Culicidae</taxon>
        <taxon>Anophelinae</taxon>
        <taxon>Anopheles</taxon>
    </lineage>
</organism>
<dbReference type="EnsemblMetazoa" id="AMEC019125-RA">
    <property type="protein sequence ID" value="AMEC019125-PA"/>
    <property type="gene ID" value="AMEC019125"/>
</dbReference>
<reference evidence="2" key="1">
    <citation type="submission" date="2014-01" db="EMBL/GenBank/DDBJ databases">
        <title>The Genome Sequence of Anopheles melas CM1001059_A (V2).</title>
        <authorList>
            <consortium name="The Broad Institute Genomics Platform"/>
            <person name="Neafsey D.E."/>
            <person name="Besansky N."/>
            <person name="Howell P."/>
            <person name="Walton C."/>
            <person name="Young S.K."/>
            <person name="Zeng Q."/>
            <person name="Gargeya S."/>
            <person name="Fitzgerald M."/>
            <person name="Haas B."/>
            <person name="Abouelleil A."/>
            <person name="Allen A.W."/>
            <person name="Alvarado L."/>
            <person name="Arachchi H.M."/>
            <person name="Berlin A.M."/>
            <person name="Chapman S.B."/>
            <person name="Gainer-Dewar J."/>
            <person name="Goldberg J."/>
            <person name="Griggs A."/>
            <person name="Gujja S."/>
            <person name="Hansen M."/>
            <person name="Howarth C."/>
            <person name="Imamovic A."/>
            <person name="Ireland A."/>
            <person name="Larimer J."/>
            <person name="McCowan C."/>
            <person name="Murphy C."/>
            <person name="Pearson M."/>
            <person name="Poon T.W."/>
            <person name="Priest M."/>
            <person name="Roberts A."/>
            <person name="Saif S."/>
            <person name="Shea T."/>
            <person name="Sisk P."/>
            <person name="Sykes S."/>
            <person name="Wortman J."/>
            <person name="Nusbaum C."/>
            <person name="Birren B."/>
        </authorList>
    </citation>
    <scope>NUCLEOTIDE SEQUENCE [LARGE SCALE GENOMIC DNA]</scope>
    <source>
        <strain evidence="2">CM1001059</strain>
    </source>
</reference>
<sequence>MFDSRHVWMIFFARQSLHFTSQHQWKVQEQRSTTVTSCVRYPRPQHIRSQPSTPIEVSLHWRPCVPCMPSRGLRSQKPGDAWIELLSTLLGLADPPTLFAFVLRLAEPARFVSVFSFTLVLRKLLLTMTRDAPSNRSFSMSPIVRKLFSRIQHVFIVHEPDIPWHLHSCRISASPSGSV</sequence>
<proteinExistence type="predicted"/>
<evidence type="ECO:0000313" key="2">
    <source>
        <dbReference type="Proteomes" id="UP000075902"/>
    </source>
</evidence>
<accession>A0A182UEV7</accession>
<dbReference type="VEuPathDB" id="VectorBase:AMEC019125"/>
<evidence type="ECO:0000313" key="1">
    <source>
        <dbReference type="EnsemblMetazoa" id="AMEC019125-PA"/>
    </source>
</evidence>
<dbReference type="AlphaFoldDB" id="A0A182UEV7"/>
<reference evidence="1" key="2">
    <citation type="submission" date="2020-05" db="UniProtKB">
        <authorList>
            <consortium name="EnsemblMetazoa"/>
        </authorList>
    </citation>
    <scope>IDENTIFICATION</scope>
    <source>
        <strain evidence="1">CM1001059</strain>
    </source>
</reference>
<protein>
    <submittedName>
        <fullName evidence="1">Uncharacterized protein</fullName>
    </submittedName>
</protein>
<dbReference type="Proteomes" id="UP000075902">
    <property type="component" value="Unassembled WGS sequence"/>
</dbReference>
<keyword evidence="2" id="KW-1185">Reference proteome</keyword>